<reference evidence="1 2" key="1">
    <citation type="submission" date="2021-01" db="EMBL/GenBank/DDBJ databases">
        <title>Chromosome-level genome assembly of a human fungal pathogen reveals clustering of transcriptionally co-regulated genes.</title>
        <authorList>
            <person name="Voorhies M."/>
            <person name="Cohen S."/>
            <person name="Shea T.P."/>
            <person name="Petrus S."/>
            <person name="Munoz J.F."/>
            <person name="Poplawski S."/>
            <person name="Goldman W.E."/>
            <person name="Michael T."/>
            <person name="Cuomo C.A."/>
            <person name="Sil A."/>
            <person name="Beyhan S."/>
        </authorList>
    </citation>
    <scope>NUCLEOTIDE SEQUENCE [LARGE SCALE GENOMIC DNA]</scope>
    <source>
        <strain evidence="1 2">G184AR</strain>
    </source>
</reference>
<evidence type="ECO:0000313" key="1">
    <source>
        <dbReference type="EMBL" id="KAG5302585.1"/>
    </source>
</evidence>
<dbReference type="AlphaFoldDB" id="A0A8H8D5H9"/>
<dbReference type="EMBL" id="JAEVHI010000001">
    <property type="protein sequence ID" value="KAG5302585.1"/>
    <property type="molecule type" value="Genomic_DNA"/>
</dbReference>
<sequence>MTAFWSLLDFQYFKHMNWLPFLYQMLQYSLRSYEYCIFFAAQCEMCVNQKHITLFQLYHDLFPRSYIKTKNYPIMQFSKIMNTRHKKRKRVAYTPSKNLLFLFLLK</sequence>
<gene>
    <name evidence="1" type="ORF">I7I52_00273</name>
</gene>
<organism evidence="1 2">
    <name type="scientific">Ajellomyces capsulatus</name>
    <name type="common">Darling's disease fungus</name>
    <name type="synonym">Histoplasma capsulatum</name>
    <dbReference type="NCBI Taxonomy" id="5037"/>
    <lineage>
        <taxon>Eukaryota</taxon>
        <taxon>Fungi</taxon>
        <taxon>Dikarya</taxon>
        <taxon>Ascomycota</taxon>
        <taxon>Pezizomycotina</taxon>
        <taxon>Eurotiomycetes</taxon>
        <taxon>Eurotiomycetidae</taxon>
        <taxon>Onygenales</taxon>
        <taxon>Ajellomycetaceae</taxon>
        <taxon>Histoplasma</taxon>
    </lineage>
</organism>
<dbReference type="VEuPathDB" id="FungiDB:I7I52_00273"/>
<comment type="caution">
    <text evidence="1">The sequence shown here is derived from an EMBL/GenBank/DDBJ whole genome shotgun (WGS) entry which is preliminary data.</text>
</comment>
<evidence type="ECO:0000313" key="2">
    <source>
        <dbReference type="Proteomes" id="UP000670092"/>
    </source>
</evidence>
<proteinExistence type="predicted"/>
<name>A0A8H8D5H9_AJECA</name>
<accession>A0A8H8D5H9</accession>
<protein>
    <submittedName>
        <fullName evidence="1">Uncharacterized protein</fullName>
    </submittedName>
</protein>
<dbReference type="Proteomes" id="UP000670092">
    <property type="component" value="Unassembled WGS sequence"/>
</dbReference>